<comment type="caution">
    <text evidence="2">The sequence shown here is derived from an EMBL/GenBank/DDBJ whole genome shotgun (WGS) entry which is preliminary data.</text>
</comment>
<organism evidence="2 3">
    <name type="scientific">Halobellus ruber</name>
    <dbReference type="NCBI Taxonomy" id="2761102"/>
    <lineage>
        <taxon>Archaea</taxon>
        <taxon>Methanobacteriati</taxon>
        <taxon>Methanobacteriota</taxon>
        <taxon>Stenosarchaea group</taxon>
        <taxon>Halobacteria</taxon>
        <taxon>Halobacteriales</taxon>
        <taxon>Haloferacaceae</taxon>
        <taxon>Halobellus</taxon>
    </lineage>
</organism>
<sequence length="313" mass="32095">MDRSGTLIILAAAGGLLALGAGAALPGSVSPTYNVAVDDTGPPEWEDLSPEAKTVVRTGLEAPGAVNVTFAESGSYGNGTTEFGLYPDDLPRPDIDQSEPSRMVIDRDGAVLVFSAEFVGGGTLAISAVDRTDTVLLRRGNLSPHGRTVLDVAAANGSAAFYTDRPPALEDGLDATPDSLLALVVSDADLFVLADGDDYRTVVVSSPSNWIPLGPVLTPAVVLGSLATVPAVALFGSRRVGWPLATAAGVAAAVLPVVAFRIVAVGPSALLGRRLQEMAHLVVVPAIGALLCVGVVRGWQTANDRPRAEDEGE</sequence>
<protein>
    <submittedName>
        <fullName evidence="2">Uncharacterized protein</fullName>
    </submittedName>
</protein>
<gene>
    <name evidence="2" type="ORF">H5V44_11805</name>
</gene>
<dbReference type="RefSeq" id="WP_185193339.1">
    <property type="nucleotide sequence ID" value="NZ_JACKXD010000004.1"/>
</dbReference>
<name>A0A7J9SJ33_9EURY</name>
<keyword evidence="1" id="KW-0812">Transmembrane</keyword>
<dbReference type="EMBL" id="JACKXD010000004">
    <property type="protein sequence ID" value="MBB6646960.1"/>
    <property type="molecule type" value="Genomic_DNA"/>
</dbReference>
<keyword evidence="1" id="KW-1133">Transmembrane helix</keyword>
<keyword evidence="3" id="KW-1185">Reference proteome</keyword>
<evidence type="ECO:0000256" key="1">
    <source>
        <dbReference type="SAM" id="Phobius"/>
    </source>
</evidence>
<feature type="transmembrane region" description="Helical" evidence="1">
    <location>
        <begin position="210"/>
        <end position="235"/>
    </location>
</feature>
<dbReference type="Proteomes" id="UP000546257">
    <property type="component" value="Unassembled WGS sequence"/>
</dbReference>
<feature type="transmembrane region" description="Helical" evidence="1">
    <location>
        <begin position="278"/>
        <end position="299"/>
    </location>
</feature>
<evidence type="ECO:0000313" key="3">
    <source>
        <dbReference type="Proteomes" id="UP000546257"/>
    </source>
</evidence>
<accession>A0A7J9SJ33</accession>
<keyword evidence="1" id="KW-0472">Membrane</keyword>
<proteinExistence type="predicted"/>
<feature type="transmembrane region" description="Helical" evidence="1">
    <location>
        <begin position="242"/>
        <end position="266"/>
    </location>
</feature>
<reference evidence="2 3" key="1">
    <citation type="submission" date="2020-08" db="EMBL/GenBank/DDBJ databases">
        <authorList>
            <person name="Seo M.-J."/>
        </authorList>
    </citation>
    <scope>NUCLEOTIDE SEQUENCE [LARGE SCALE GENOMIC DNA]</scope>
    <source>
        <strain evidence="2 3">MBLA0160</strain>
    </source>
</reference>
<evidence type="ECO:0000313" key="2">
    <source>
        <dbReference type="EMBL" id="MBB6646960.1"/>
    </source>
</evidence>
<dbReference type="AlphaFoldDB" id="A0A7J9SJ33"/>